<evidence type="ECO:0000256" key="1">
    <source>
        <dbReference type="SAM" id="MobiDB-lite"/>
    </source>
</evidence>
<feature type="region of interest" description="Disordered" evidence="1">
    <location>
        <begin position="1178"/>
        <end position="1207"/>
    </location>
</feature>
<feature type="compositionally biased region" description="Basic and acidic residues" evidence="1">
    <location>
        <begin position="1294"/>
        <end position="1305"/>
    </location>
</feature>
<keyword evidence="2" id="KW-0472">Membrane</keyword>
<sequence>GGSAAHRFAPMWGEFAAPVAEEKPPAPGDVHTFSSLEEHMGIPRQSDQKYLHRLAEATFLLQRFHRSQLELNIVNTCGQQGCVMYADVERYDETPMRVTIKGDSAAQNKADHDSLELASVSEGVLGMIMALTACEKNSAMVTKLLQTVKKAPAMCLPKGDWRKTDRVEYFVPRGASVAIDKDLVSSMIQRGLRCVLLSRRPRIWPRHRWAGAELALDFWGKLEAIHGLEGAVALPIADGGGGLAVAVANAPASSKADANSKARRATVQWLKSQPLSEMMLLRPVLQPLVVLMTSQLELSSVEWGSEQRSKVARAIAEFGEAPHCTRDYRALLAAEGVFEQKSLTVGFNALVFRLISRPGALVYQLQVQPHNMFHLQATETTEPGGESARQNSGGAWRAFVHKHASGQAGKADFAALAQAYQAAKAAGGQGWEELVERGREATRASKAAVYAPGHSAFGISPKQAQRHRDKALTQARAFSPRSNPERASDALMDRSGAVLSLPEALRVAREVSNVKRSAYRHRQVDIDSDLDKFDAGVGATSVKDLPAQFLFLSEHKATPMPSEKSSAFILEPPSLEWAKAAVSWAERNGKSNVSAALGNQWAERHKTIMASECAPISSQQPLVTKCMRAGFCICTGQGKVRDRFRNSILRSLKRCCPMRSEMRTLLVDGFIVGQFIEVDLSSGEPVAIESDFGPVQNGIWMHVSLQYLSPIRPTYSLVERAVGQTIHEYPDAIRLQAPTLLAFQTMALTRWMLNSLESQIQRNTSLQPQPACRQGVRKGVTGALQGVVVIAQTRRCLHRQLQSFVVKWALLFLLATCLVVVGQLGFFAAWLANGGMFECKADHADQMSLHALTREAREAARRHVATLPGGPELLASERAKAAGAGEPPRCDKARAAAGLRQRALRTTAWWRKGEIGADEDSGRWRAIDAAAPLLAIGGQGRLHSFSKASGGAAERCGAAHNPPARSNTFEDSLASAVEQKAHLASTAPIAGERRMAELGDQELRDLWGTALRALGCISQARKELAPSARAGNAGGDGAAWRGASYYGAGGASIFADGSVILLFMAAPWFVVLRVQDKKWAKFQPGRLGQEETTLLDDKCQECDTLHNAAWTHLTWEELCDQNAHDSAMASEVANARAVMNKQKAAPSAKIELSSETGVSAILTRQYIVASESEIRQAANSQGAQRRTIPKQALDGIPKIEVPSEEDPSRDETLYWFENLGAPFRVLDVSVHFGTKREATKLDKSNFFRDGQDAQYTIFFHKKDFNERGIENLLKKDKSMHLKTMSHFIRARLGGARDGEDGKGGGEKPNACPDHDGIDGEELTDDGTPQHPMLNRLKSSDCLGRRPRASRGSSSADFLPDAPSRADGADSQSVGRDSGDDKKSKASTAATAVTRMSKRMAAGASASPQQGSPEKWKAKISLTAAMDGTQDGRSIAGAKKALSRLKQGDDAATNLDAQLLSNFLKQVAASENLQAAKIPGILEEELAANLAIIEKDKAEIPASVKHAPLTRRIQKLLGQRSYNELIDVCSPWNISEGAAEFNPLAPTMSSAGDKLIDRIKIFNNVIFERTILPLLGEGQPKADVIGRLVSLCIEHFEKVDTLEMGNDEVSALTDWMTCWGCIESLLSADLCQHRKDDVAEVHRQIGSASSSVVTLVASSLSAQTFWDARLQAFVSHQPKASELAQMCTDTAGRIKALTDDAATVVPELLELTERVITMKGALRPGVTGAMQTMLKTSYQAVWKKINSGGVADATIGGVLQAWQKGVTELQILYPMDPEVHAMHQESGQKLQAMQAESKATDILDKMSSLFPALEEDVGAQDWLDKINADEARQVCAALGESNSNVAHSPVIGKLRLAVRDRFSCIAPILVTLIAGDTNLRYEDHVTLADELAQLCGDPWYTSRAETSNADAISQTEGALGATVELDRSLKQVAGISSMIGVEDLPTEVSHITRVAENLKKKLYEKFLGDSLGRLISKTTELRDLVSVENGGVNWLDAFTGTSFQDVIEHAKTTLMTIDPRAVVKQLAGIKAKQKYTWCATLAGVAPNGDAVAAAASEQEAAEKVRFQAVLMHHFGTIAGAAELRLQIQAEIKAEKAAATNYIALLPGSCSGGSNMRWCS</sequence>
<feature type="transmembrane region" description="Helical" evidence="2">
    <location>
        <begin position="1051"/>
        <end position="1071"/>
    </location>
</feature>
<dbReference type="Proteomes" id="UP001189429">
    <property type="component" value="Unassembled WGS sequence"/>
</dbReference>
<dbReference type="EMBL" id="CAUYUJ010014782">
    <property type="protein sequence ID" value="CAK0845958.1"/>
    <property type="molecule type" value="Genomic_DNA"/>
</dbReference>
<gene>
    <name evidence="3" type="ORF">PCOR1329_LOCUS39596</name>
</gene>
<feature type="non-terminal residue" evidence="3">
    <location>
        <position position="2118"/>
    </location>
</feature>
<feature type="transmembrane region" description="Helical" evidence="2">
    <location>
        <begin position="808"/>
        <end position="832"/>
    </location>
</feature>
<organism evidence="3 4">
    <name type="scientific">Prorocentrum cordatum</name>
    <dbReference type="NCBI Taxonomy" id="2364126"/>
    <lineage>
        <taxon>Eukaryota</taxon>
        <taxon>Sar</taxon>
        <taxon>Alveolata</taxon>
        <taxon>Dinophyceae</taxon>
        <taxon>Prorocentrales</taxon>
        <taxon>Prorocentraceae</taxon>
        <taxon>Prorocentrum</taxon>
    </lineage>
</organism>
<keyword evidence="2" id="KW-1133">Transmembrane helix</keyword>
<evidence type="ECO:0000313" key="3">
    <source>
        <dbReference type="EMBL" id="CAK0845958.1"/>
    </source>
</evidence>
<feature type="region of interest" description="Disordered" evidence="1">
    <location>
        <begin position="1292"/>
        <end position="1391"/>
    </location>
</feature>
<keyword evidence="2" id="KW-0812">Transmembrane</keyword>
<evidence type="ECO:0000256" key="2">
    <source>
        <dbReference type="SAM" id="Phobius"/>
    </source>
</evidence>
<protein>
    <submittedName>
        <fullName evidence="3">Uncharacterized protein</fullName>
    </submittedName>
</protein>
<reference evidence="3" key="1">
    <citation type="submission" date="2023-10" db="EMBL/GenBank/DDBJ databases">
        <authorList>
            <person name="Chen Y."/>
            <person name="Shah S."/>
            <person name="Dougan E. K."/>
            <person name="Thang M."/>
            <person name="Chan C."/>
        </authorList>
    </citation>
    <scope>NUCLEOTIDE SEQUENCE [LARGE SCALE GENOMIC DNA]</scope>
</reference>
<comment type="caution">
    <text evidence="3">The sequence shown here is derived from an EMBL/GenBank/DDBJ whole genome shotgun (WGS) entry which is preliminary data.</text>
</comment>
<feature type="non-terminal residue" evidence="3">
    <location>
        <position position="1"/>
    </location>
</feature>
<name>A0ABN9TJV3_9DINO</name>
<accession>A0ABN9TJV3</accession>
<proteinExistence type="predicted"/>
<keyword evidence="4" id="KW-1185">Reference proteome</keyword>
<evidence type="ECO:0000313" key="4">
    <source>
        <dbReference type="Proteomes" id="UP001189429"/>
    </source>
</evidence>